<reference evidence="1 2" key="1">
    <citation type="submission" date="2021-06" db="EMBL/GenBank/DDBJ databases">
        <title>Sphingomonas sp. XMGL2, whole genome shotgun sequencing project.</title>
        <authorList>
            <person name="Zhao G."/>
            <person name="Shen L."/>
        </authorList>
    </citation>
    <scope>NUCLEOTIDE SEQUENCE [LARGE SCALE GENOMIC DNA]</scope>
    <source>
        <strain evidence="1 2">XMGL2</strain>
    </source>
</reference>
<evidence type="ECO:0000313" key="2">
    <source>
        <dbReference type="Proteomes" id="UP000776276"/>
    </source>
</evidence>
<proteinExistence type="predicted"/>
<comment type="caution">
    <text evidence="1">The sequence shown here is derived from an EMBL/GenBank/DDBJ whole genome shotgun (WGS) entry which is preliminary data.</text>
</comment>
<accession>A0ABS6BN35</accession>
<dbReference type="Proteomes" id="UP000776276">
    <property type="component" value="Unassembled WGS sequence"/>
</dbReference>
<keyword evidence="2" id="KW-1185">Reference proteome</keyword>
<gene>
    <name evidence="1" type="ORF">KOF26_15545</name>
</gene>
<name>A0ABS6BN35_9SPHN</name>
<organism evidence="1 2">
    <name type="scientific">Sphingomonas quercus</name>
    <dbReference type="NCBI Taxonomy" id="2842451"/>
    <lineage>
        <taxon>Bacteria</taxon>
        <taxon>Pseudomonadati</taxon>
        <taxon>Pseudomonadota</taxon>
        <taxon>Alphaproteobacteria</taxon>
        <taxon>Sphingomonadales</taxon>
        <taxon>Sphingomonadaceae</taxon>
        <taxon>Sphingomonas</taxon>
    </lineage>
</organism>
<protein>
    <submittedName>
        <fullName evidence="1">SapC family protein</fullName>
    </submittedName>
</protein>
<dbReference type="Pfam" id="PF07277">
    <property type="entry name" value="SapC"/>
    <property type="match status" value="1"/>
</dbReference>
<dbReference type="InterPro" id="IPR010836">
    <property type="entry name" value="SapC"/>
</dbReference>
<dbReference type="EMBL" id="JAHKRT010000009">
    <property type="protein sequence ID" value="MBU3079272.1"/>
    <property type="molecule type" value="Genomic_DNA"/>
</dbReference>
<sequence>MASNPQSGLPLFYNGLEPLSSQQHAEWKSRRVEGAPFLVGAHAIPVTVEEIPTAQRYFPIVFSSGPDAVPLALMGLNEGVNTFVDEAGKLTDNVYVPAYARRYPWMLARLSPNAQDLSLCFDPTTEVIGPFEDGEPLFVDGQPTDEVKNILGFCEQFEMAGQRTAAFMKELTDQKLLIDGEFTIQQEGYPQPFVYRGFQMVSEEALQNLRGDVARKMVQSGMMAVIFAHLFSLQLIREVFARQIEQGKLPPQQLPVAPL</sequence>
<evidence type="ECO:0000313" key="1">
    <source>
        <dbReference type="EMBL" id="MBU3079272.1"/>
    </source>
</evidence>
<dbReference type="RefSeq" id="WP_216327139.1">
    <property type="nucleotide sequence ID" value="NZ_JAHKRT010000009.1"/>
</dbReference>